<feature type="chain" id="PRO_5012108021" evidence="6">
    <location>
        <begin position="26"/>
        <end position="242"/>
    </location>
</feature>
<protein>
    <submittedName>
        <fullName evidence="9">Fimbrial chaperone protein</fullName>
    </submittedName>
</protein>
<feature type="signal peptide" evidence="6">
    <location>
        <begin position="1"/>
        <end position="25"/>
    </location>
</feature>
<dbReference type="PANTHER" id="PTHR30251:SF2">
    <property type="entry name" value="FIMBRIAL CHAPERONE YADV-RELATED"/>
    <property type="match status" value="1"/>
</dbReference>
<evidence type="ECO:0000256" key="4">
    <source>
        <dbReference type="ARBA" id="ARBA00022764"/>
    </source>
</evidence>
<dbReference type="Gene3D" id="2.60.40.10">
    <property type="entry name" value="Immunoglobulins"/>
    <property type="match status" value="2"/>
</dbReference>
<dbReference type="SUPFAM" id="SSF49354">
    <property type="entry name" value="PapD-like"/>
    <property type="match status" value="1"/>
</dbReference>
<dbReference type="InterPro" id="IPR013783">
    <property type="entry name" value="Ig-like_fold"/>
</dbReference>
<proteinExistence type="inferred from homology"/>
<dbReference type="InterPro" id="IPR016147">
    <property type="entry name" value="Pili_assmbl_chaperone_N"/>
</dbReference>
<dbReference type="PANTHER" id="PTHR30251">
    <property type="entry name" value="PILUS ASSEMBLY CHAPERONE"/>
    <property type="match status" value="1"/>
</dbReference>
<dbReference type="InterPro" id="IPR016148">
    <property type="entry name" value="Pili_assmbl_chaperone_C"/>
</dbReference>
<dbReference type="EMBL" id="NEVU01000001">
    <property type="protein sequence ID" value="OZI77307.1"/>
    <property type="molecule type" value="Genomic_DNA"/>
</dbReference>
<dbReference type="RefSeq" id="WP_094809823.1">
    <property type="nucleotide sequence ID" value="NZ_NEVU01000001.1"/>
</dbReference>
<dbReference type="SUPFAM" id="SSF49584">
    <property type="entry name" value="Periplasmic chaperone C-domain"/>
    <property type="match status" value="1"/>
</dbReference>
<dbReference type="Proteomes" id="UP000216429">
    <property type="component" value="Unassembled WGS sequence"/>
</dbReference>
<dbReference type="GO" id="GO:0071555">
    <property type="term" value="P:cell wall organization"/>
    <property type="evidence" value="ECO:0007669"/>
    <property type="project" value="InterPro"/>
</dbReference>
<dbReference type="GO" id="GO:0030288">
    <property type="term" value="C:outer membrane-bounded periplasmic space"/>
    <property type="evidence" value="ECO:0007669"/>
    <property type="project" value="InterPro"/>
</dbReference>
<dbReference type="OrthoDB" id="9131059at2"/>
<organism evidence="9 10">
    <name type="scientific">Bordetella genomosp. 12</name>
    <dbReference type="NCBI Taxonomy" id="463035"/>
    <lineage>
        <taxon>Bacteria</taxon>
        <taxon>Pseudomonadati</taxon>
        <taxon>Pseudomonadota</taxon>
        <taxon>Betaproteobacteria</taxon>
        <taxon>Burkholderiales</taxon>
        <taxon>Alcaligenaceae</taxon>
        <taxon>Bordetella</taxon>
    </lineage>
</organism>
<evidence type="ECO:0000256" key="1">
    <source>
        <dbReference type="ARBA" id="ARBA00004418"/>
    </source>
</evidence>
<keyword evidence="5" id="KW-0143">Chaperone</keyword>
<keyword evidence="10" id="KW-1185">Reference proteome</keyword>
<dbReference type="PRINTS" id="PR00969">
    <property type="entry name" value="CHAPERONPILI"/>
</dbReference>
<reference evidence="10" key="1">
    <citation type="submission" date="2017-05" db="EMBL/GenBank/DDBJ databases">
        <title>Complete and WGS of Bordetella genogroups.</title>
        <authorList>
            <person name="Spilker T."/>
            <person name="Lipuma J."/>
        </authorList>
    </citation>
    <scope>NUCLEOTIDE SEQUENCE [LARGE SCALE GENOMIC DNA]</scope>
    <source>
        <strain evidence="10">AU6712</strain>
    </source>
</reference>
<comment type="subcellular location">
    <subcellularLocation>
        <location evidence="1">Periplasm</location>
    </subcellularLocation>
</comment>
<evidence type="ECO:0000256" key="5">
    <source>
        <dbReference type="ARBA" id="ARBA00023186"/>
    </source>
</evidence>
<evidence type="ECO:0000259" key="7">
    <source>
        <dbReference type="Pfam" id="PF00345"/>
    </source>
</evidence>
<evidence type="ECO:0000313" key="10">
    <source>
        <dbReference type="Proteomes" id="UP000216429"/>
    </source>
</evidence>
<dbReference type="InterPro" id="IPR036316">
    <property type="entry name" value="Pili_assmbl_chap_C_dom_sf"/>
</dbReference>
<comment type="caution">
    <text evidence="9">The sequence shown here is derived from an EMBL/GenBank/DDBJ whole genome shotgun (WGS) entry which is preliminary data.</text>
</comment>
<dbReference type="Pfam" id="PF02753">
    <property type="entry name" value="PapD_C"/>
    <property type="match status" value="1"/>
</dbReference>
<feature type="domain" description="Pili assembly chaperone N-terminal" evidence="7">
    <location>
        <begin position="27"/>
        <end position="140"/>
    </location>
</feature>
<sequence length="242" mass="26275">MKLRPAICLYLGAFLWPMAVPQADAAVQLSSTRLIFEEGKRSAAVYAKNLGEPVVVQAWIEGVGEKMETPFFITPPLSRFDGDTERSLTVTRVGDNVPQDRESYYWINVLEIPQKAQSTTNTLAFATRTRIKLFYRPAAIRGLPRGPEQLGWTVQRGAAKCQLSIANASAFNVNFSKLVVSGLNQEVGRGVVALPLTTTTVELASCPPPGSTITPHVVNDYGAFEAWPAVTPQSGGTAARPR</sequence>
<feature type="domain" description="Pili assembly chaperone C-terminal" evidence="8">
    <location>
        <begin position="166"/>
        <end position="223"/>
    </location>
</feature>
<dbReference type="InterPro" id="IPR001829">
    <property type="entry name" value="Pili_assmbl_chaperone_bac"/>
</dbReference>
<keyword evidence="4" id="KW-0574">Periplasm</keyword>
<evidence type="ECO:0000313" key="9">
    <source>
        <dbReference type="EMBL" id="OZI77307.1"/>
    </source>
</evidence>
<dbReference type="Pfam" id="PF00345">
    <property type="entry name" value="PapD_N"/>
    <property type="match status" value="1"/>
</dbReference>
<keyword evidence="3 6" id="KW-0732">Signal</keyword>
<evidence type="ECO:0000256" key="3">
    <source>
        <dbReference type="ARBA" id="ARBA00022729"/>
    </source>
</evidence>
<dbReference type="AlphaFoldDB" id="A0A261VU04"/>
<evidence type="ECO:0000256" key="2">
    <source>
        <dbReference type="ARBA" id="ARBA00007399"/>
    </source>
</evidence>
<evidence type="ECO:0000256" key="6">
    <source>
        <dbReference type="SAM" id="SignalP"/>
    </source>
</evidence>
<comment type="similarity">
    <text evidence="2">Belongs to the periplasmic pilus chaperone family.</text>
</comment>
<gene>
    <name evidence="9" type="ORF">CAL22_01800</name>
</gene>
<evidence type="ECO:0000259" key="8">
    <source>
        <dbReference type="Pfam" id="PF02753"/>
    </source>
</evidence>
<dbReference type="InterPro" id="IPR050643">
    <property type="entry name" value="Periplasmic_pilus_chap"/>
</dbReference>
<dbReference type="InterPro" id="IPR008962">
    <property type="entry name" value="PapD-like_sf"/>
</dbReference>
<name>A0A261VU04_9BORD</name>
<accession>A0A261VU04</accession>